<keyword evidence="3" id="KW-0731">Sigma factor</keyword>
<proteinExistence type="inferred from homology"/>
<comment type="caution">
    <text evidence="8">The sequence shown here is derived from an EMBL/GenBank/DDBJ whole genome shotgun (WGS) entry which is preliminary data.</text>
</comment>
<gene>
    <name evidence="8" type="ORF">FHP29_00730</name>
</gene>
<evidence type="ECO:0000256" key="5">
    <source>
        <dbReference type="ARBA" id="ARBA00023163"/>
    </source>
</evidence>
<evidence type="ECO:0000256" key="1">
    <source>
        <dbReference type="ARBA" id="ARBA00010641"/>
    </source>
</evidence>
<feature type="domain" description="RNA polymerase sigma factor 70 region 4 type 2" evidence="7">
    <location>
        <begin position="109"/>
        <end position="161"/>
    </location>
</feature>
<dbReference type="GO" id="GO:0006352">
    <property type="term" value="P:DNA-templated transcription initiation"/>
    <property type="evidence" value="ECO:0007669"/>
    <property type="project" value="InterPro"/>
</dbReference>
<evidence type="ECO:0000256" key="2">
    <source>
        <dbReference type="ARBA" id="ARBA00023015"/>
    </source>
</evidence>
<dbReference type="Proteomes" id="UP000313231">
    <property type="component" value="Unassembled WGS sequence"/>
</dbReference>
<dbReference type="SUPFAM" id="SSF88946">
    <property type="entry name" value="Sigma2 domain of RNA polymerase sigma factors"/>
    <property type="match status" value="1"/>
</dbReference>
<evidence type="ECO:0000256" key="3">
    <source>
        <dbReference type="ARBA" id="ARBA00023082"/>
    </source>
</evidence>
<evidence type="ECO:0000313" key="9">
    <source>
        <dbReference type="Proteomes" id="UP000313231"/>
    </source>
</evidence>
<dbReference type="CDD" id="cd06171">
    <property type="entry name" value="Sigma70_r4"/>
    <property type="match status" value="1"/>
</dbReference>
<reference evidence="8 9" key="1">
    <citation type="journal article" date="2016" name="Int. J. Syst. Evol. Microbiol.">
        <title>Nocardioides albidus sp. nov., an actinobacterium isolated from garden soil.</title>
        <authorList>
            <person name="Singh H."/>
            <person name="Du J."/>
            <person name="Trinh H."/>
            <person name="Won K."/>
            <person name="Yang J.E."/>
            <person name="Yin C."/>
            <person name="Kook M."/>
            <person name="Yi T.H."/>
        </authorList>
    </citation>
    <scope>NUCLEOTIDE SEQUENCE [LARGE SCALE GENOMIC DNA]</scope>
    <source>
        <strain evidence="8 9">CCTCC AB 2015297</strain>
    </source>
</reference>
<dbReference type="Pfam" id="PF04542">
    <property type="entry name" value="Sigma70_r2"/>
    <property type="match status" value="1"/>
</dbReference>
<dbReference type="PANTHER" id="PTHR43133">
    <property type="entry name" value="RNA POLYMERASE ECF-TYPE SIGMA FACTO"/>
    <property type="match status" value="1"/>
</dbReference>
<dbReference type="Pfam" id="PF08281">
    <property type="entry name" value="Sigma70_r4_2"/>
    <property type="match status" value="1"/>
</dbReference>
<name>A0A5C4WQI4_9ACTN</name>
<dbReference type="InterPro" id="IPR039425">
    <property type="entry name" value="RNA_pol_sigma-70-like"/>
</dbReference>
<dbReference type="AlphaFoldDB" id="A0A5C4WQI4"/>
<dbReference type="Gene3D" id="1.10.10.10">
    <property type="entry name" value="Winged helix-like DNA-binding domain superfamily/Winged helix DNA-binding domain"/>
    <property type="match status" value="1"/>
</dbReference>
<dbReference type="PANTHER" id="PTHR43133:SF50">
    <property type="entry name" value="ECF RNA POLYMERASE SIGMA FACTOR SIGM"/>
    <property type="match status" value="1"/>
</dbReference>
<dbReference type="InterPro" id="IPR013325">
    <property type="entry name" value="RNA_pol_sigma_r2"/>
</dbReference>
<dbReference type="InterPro" id="IPR036388">
    <property type="entry name" value="WH-like_DNA-bd_sf"/>
</dbReference>
<dbReference type="InterPro" id="IPR013324">
    <property type="entry name" value="RNA_pol_sigma_r3/r4-like"/>
</dbReference>
<dbReference type="InterPro" id="IPR013249">
    <property type="entry name" value="RNA_pol_sigma70_r4_t2"/>
</dbReference>
<dbReference type="InterPro" id="IPR014284">
    <property type="entry name" value="RNA_pol_sigma-70_dom"/>
</dbReference>
<dbReference type="Gene3D" id="1.10.1740.10">
    <property type="match status" value="1"/>
</dbReference>
<keyword evidence="2" id="KW-0805">Transcription regulation</keyword>
<comment type="similarity">
    <text evidence="1">Belongs to the sigma-70 factor family. ECF subfamily.</text>
</comment>
<dbReference type="InterPro" id="IPR007627">
    <property type="entry name" value="RNA_pol_sigma70_r2"/>
</dbReference>
<dbReference type="NCBIfam" id="TIGR02983">
    <property type="entry name" value="SigE-fam_strep"/>
    <property type="match status" value="1"/>
</dbReference>
<dbReference type="OrthoDB" id="3688906at2"/>
<evidence type="ECO:0000313" key="8">
    <source>
        <dbReference type="EMBL" id="TNM50193.1"/>
    </source>
</evidence>
<keyword evidence="9" id="KW-1185">Reference proteome</keyword>
<protein>
    <submittedName>
        <fullName evidence="8">SigE family RNA polymerase sigma factor</fullName>
    </submittedName>
</protein>
<dbReference type="EMBL" id="VDMP01000010">
    <property type="protein sequence ID" value="TNM50193.1"/>
    <property type="molecule type" value="Genomic_DNA"/>
</dbReference>
<organism evidence="8 9">
    <name type="scientific">Nocardioides albidus</name>
    <dbReference type="NCBI Taxonomy" id="1517589"/>
    <lineage>
        <taxon>Bacteria</taxon>
        <taxon>Bacillati</taxon>
        <taxon>Actinomycetota</taxon>
        <taxon>Actinomycetes</taxon>
        <taxon>Propionibacteriales</taxon>
        <taxon>Nocardioidaceae</taxon>
        <taxon>Nocardioides</taxon>
    </lineage>
</organism>
<evidence type="ECO:0000259" key="7">
    <source>
        <dbReference type="Pfam" id="PF08281"/>
    </source>
</evidence>
<dbReference type="InterPro" id="IPR014325">
    <property type="entry name" value="RNA_pol_sigma-E_actinobac"/>
</dbReference>
<feature type="domain" description="RNA polymerase sigma-70 region 2" evidence="6">
    <location>
        <begin position="24"/>
        <end position="83"/>
    </location>
</feature>
<dbReference type="NCBIfam" id="TIGR02937">
    <property type="entry name" value="sigma70-ECF"/>
    <property type="match status" value="1"/>
</dbReference>
<sequence length="174" mass="19978">MDSSVEPGRSGVAVDFDDFVAARSTQLLRTAYLLTRDHDRAEDLLQTALARAWLSWHRIDTDPEGYVRRILVNTYATWWRRRWNGETPTSRLPEAVDEHGRAEDDSLRQDLWAALGRLPRGQRAVIVLRYFEDLTEAETARLLGCSLGTVKSQTARAFTRLRIDDALLEGRRPR</sequence>
<dbReference type="RefSeq" id="WP_139620963.1">
    <property type="nucleotide sequence ID" value="NZ_VDMP01000010.1"/>
</dbReference>
<evidence type="ECO:0000256" key="4">
    <source>
        <dbReference type="ARBA" id="ARBA00023125"/>
    </source>
</evidence>
<dbReference type="SUPFAM" id="SSF88659">
    <property type="entry name" value="Sigma3 and sigma4 domains of RNA polymerase sigma factors"/>
    <property type="match status" value="1"/>
</dbReference>
<evidence type="ECO:0000259" key="6">
    <source>
        <dbReference type="Pfam" id="PF04542"/>
    </source>
</evidence>
<accession>A0A5C4WQI4</accession>
<dbReference type="GO" id="GO:0016987">
    <property type="term" value="F:sigma factor activity"/>
    <property type="evidence" value="ECO:0007669"/>
    <property type="project" value="UniProtKB-KW"/>
</dbReference>
<keyword evidence="4" id="KW-0238">DNA-binding</keyword>
<keyword evidence="5" id="KW-0804">Transcription</keyword>
<dbReference type="GO" id="GO:0003677">
    <property type="term" value="F:DNA binding"/>
    <property type="evidence" value="ECO:0007669"/>
    <property type="project" value="UniProtKB-KW"/>
</dbReference>